<proteinExistence type="predicted"/>
<keyword evidence="2" id="KW-1185">Reference proteome</keyword>
<sequence>MSAGPDGVYETLNPFTEDKDQVYSTLTPTKREREELEALKGGCYNLTREDTRESAGPDGVYETLNPFTEDKDQVYSTLTPTKRNAVLESMSVDTSSIS</sequence>
<evidence type="ECO:0000313" key="2">
    <source>
        <dbReference type="Proteomes" id="UP000831701"/>
    </source>
</evidence>
<dbReference type="EMBL" id="CM041553">
    <property type="protein sequence ID" value="KAI3352983.1"/>
    <property type="molecule type" value="Genomic_DNA"/>
</dbReference>
<organism evidence="1 2">
    <name type="scientific">Scortum barcoo</name>
    <name type="common">barcoo grunter</name>
    <dbReference type="NCBI Taxonomy" id="214431"/>
    <lineage>
        <taxon>Eukaryota</taxon>
        <taxon>Metazoa</taxon>
        <taxon>Chordata</taxon>
        <taxon>Craniata</taxon>
        <taxon>Vertebrata</taxon>
        <taxon>Euteleostomi</taxon>
        <taxon>Actinopterygii</taxon>
        <taxon>Neopterygii</taxon>
        <taxon>Teleostei</taxon>
        <taxon>Neoteleostei</taxon>
        <taxon>Acanthomorphata</taxon>
        <taxon>Eupercaria</taxon>
        <taxon>Centrarchiformes</taxon>
        <taxon>Terapontoidei</taxon>
        <taxon>Terapontidae</taxon>
        <taxon>Scortum</taxon>
    </lineage>
</organism>
<reference evidence="1" key="1">
    <citation type="submission" date="2022-04" db="EMBL/GenBank/DDBJ databases">
        <title>Jade perch genome.</title>
        <authorList>
            <person name="Chao B."/>
        </authorList>
    </citation>
    <scope>NUCLEOTIDE SEQUENCE</scope>
    <source>
        <strain evidence="1">CB-2022</strain>
    </source>
</reference>
<evidence type="ECO:0000313" key="1">
    <source>
        <dbReference type="EMBL" id="KAI3352983.1"/>
    </source>
</evidence>
<name>A0ACB8VBN9_9TELE</name>
<comment type="caution">
    <text evidence="1">The sequence shown here is derived from an EMBL/GenBank/DDBJ whole genome shotgun (WGS) entry which is preliminary data.</text>
</comment>
<gene>
    <name evidence="1" type="ORF">L3Q82_019553</name>
</gene>
<accession>A0ACB8VBN9</accession>
<dbReference type="Proteomes" id="UP000831701">
    <property type="component" value="Chromosome 23"/>
</dbReference>
<protein>
    <submittedName>
        <fullName evidence="1">Uncharacterized protein</fullName>
    </submittedName>
</protein>